<dbReference type="EMBL" id="FOZS01000005">
    <property type="protein sequence ID" value="SFT03216.1"/>
    <property type="molecule type" value="Genomic_DNA"/>
</dbReference>
<protein>
    <submittedName>
        <fullName evidence="2">Acyl dehydratase</fullName>
    </submittedName>
</protein>
<reference evidence="3" key="1">
    <citation type="submission" date="2016-10" db="EMBL/GenBank/DDBJ databases">
        <authorList>
            <person name="Varghese N."/>
            <person name="Submissions S."/>
        </authorList>
    </citation>
    <scope>NUCLEOTIDE SEQUENCE [LARGE SCALE GENOMIC DNA]</scope>
    <source>
        <strain evidence="3">DSM 22427</strain>
    </source>
</reference>
<evidence type="ECO:0000313" key="3">
    <source>
        <dbReference type="Proteomes" id="UP000199199"/>
    </source>
</evidence>
<dbReference type="InterPro" id="IPR016709">
    <property type="entry name" value="HadA-like"/>
</dbReference>
<dbReference type="SUPFAM" id="SSF54637">
    <property type="entry name" value="Thioesterase/thiol ester dehydrase-isomerase"/>
    <property type="match status" value="1"/>
</dbReference>
<dbReference type="InterPro" id="IPR039569">
    <property type="entry name" value="FAS1-like_DH_region"/>
</dbReference>
<dbReference type="AlphaFoldDB" id="A0A1I6UP19"/>
<keyword evidence="3" id="KW-1185">Reference proteome</keyword>
<dbReference type="CDD" id="cd03441">
    <property type="entry name" value="R_hydratase_like"/>
    <property type="match status" value="1"/>
</dbReference>
<dbReference type="PIRSF" id="PIRSF018072">
    <property type="entry name" value="UCP018072"/>
    <property type="match status" value="1"/>
</dbReference>
<feature type="domain" description="FAS1-like dehydratase" evidence="1">
    <location>
        <begin position="13"/>
        <end position="151"/>
    </location>
</feature>
<gene>
    <name evidence="2" type="ORF">SAMN04488556_3980</name>
</gene>
<dbReference type="Proteomes" id="UP000199199">
    <property type="component" value="Unassembled WGS sequence"/>
</dbReference>
<organism evidence="2 3">
    <name type="scientific">Halostagnicola kamekurae</name>
    <dbReference type="NCBI Taxonomy" id="619731"/>
    <lineage>
        <taxon>Archaea</taxon>
        <taxon>Methanobacteriati</taxon>
        <taxon>Methanobacteriota</taxon>
        <taxon>Stenosarchaea group</taxon>
        <taxon>Halobacteria</taxon>
        <taxon>Halobacteriales</taxon>
        <taxon>Natrialbaceae</taxon>
        <taxon>Halostagnicola</taxon>
    </lineage>
</organism>
<evidence type="ECO:0000259" key="1">
    <source>
        <dbReference type="Pfam" id="PF13452"/>
    </source>
</evidence>
<evidence type="ECO:0000313" key="2">
    <source>
        <dbReference type="EMBL" id="SFT03216.1"/>
    </source>
</evidence>
<dbReference type="Gene3D" id="3.10.129.10">
    <property type="entry name" value="Hotdog Thioesterase"/>
    <property type="match status" value="1"/>
</dbReference>
<dbReference type="Pfam" id="PF13452">
    <property type="entry name" value="FAS1_DH_region"/>
    <property type="match status" value="1"/>
</dbReference>
<dbReference type="InterPro" id="IPR029069">
    <property type="entry name" value="HotDog_dom_sf"/>
</dbReference>
<accession>A0A1I6UP19</accession>
<proteinExistence type="predicted"/>
<dbReference type="RefSeq" id="WP_092907308.1">
    <property type="nucleotide sequence ID" value="NZ_FOZS01000005.1"/>
</dbReference>
<dbReference type="OrthoDB" id="51509at2157"/>
<sequence length="164" mass="18537">MPEKSLQELQELVGERRQTVTGLNVEAGKVAEFARATKNQNPVFYERKAAKETGYNDIPAPLTFTRVGYFPRYRHGDDDSSFGFDLGFDPERTVHGEQEYEYGRPVTVGDSIDGVTRLTDVYQKTGGDGRTLTFAVLETTYTNQNDETVVTERRTRIERGSDNI</sequence>
<name>A0A1I6UP19_9EURY</name>